<dbReference type="InterPro" id="IPR011990">
    <property type="entry name" value="TPR-like_helical_dom_sf"/>
</dbReference>
<dbReference type="Proteomes" id="UP000514752">
    <property type="component" value="Chromosome"/>
</dbReference>
<dbReference type="AlphaFoldDB" id="A0A7D7T5Q6"/>
<dbReference type="KEGG" id="nsg:H3L94_02000"/>
<dbReference type="InterPro" id="IPR049003">
    <property type="entry name" value="PgaA_barrel"/>
</dbReference>
<dbReference type="Pfam" id="PF21197">
    <property type="entry name" value="PgaA_barrel"/>
    <property type="match status" value="1"/>
</dbReference>
<evidence type="ECO:0000259" key="2">
    <source>
        <dbReference type="Pfam" id="PF21197"/>
    </source>
</evidence>
<protein>
    <submittedName>
        <fullName evidence="3">Poly-beta-1,6 N-acetyl-D-glucosamine export porin PgaA</fullName>
    </submittedName>
</protein>
<name>A0A7D7T5Q6_9NEIS</name>
<feature type="chain" id="PRO_5028139905" evidence="1">
    <location>
        <begin position="28"/>
        <end position="805"/>
    </location>
</feature>
<evidence type="ECO:0000313" key="3">
    <source>
        <dbReference type="EMBL" id="QMT40853.1"/>
    </source>
</evidence>
<accession>A0A7D7T5Q6</accession>
<proteinExistence type="predicted"/>
<evidence type="ECO:0000256" key="1">
    <source>
        <dbReference type="SAM" id="SignalP"/>
    </source>
</evidence>
<sequence>MMSRFTPNLIPVLLSALMVAQPGVASARDVQAEREHWAQHARSSDAALAESVRGLQSLYAESQDPRVRADLIALLLRQGRQADALAVCPQCAPTQLSADELENLAKAARDQKQFALSAAYYGQLQQAAPQLKIGFLGAALTAVDAGQYSAAKQYIDIYRGRFGEDADIRQAANYLAQRSQSLTDQLLGLQSQLAAHPEREDLVLPLYRTAAQLRAYPQQQQLIERYPHLFNAQDRLWLQKDQAVSLLRSSTESGNVQNLQTAYDKLSQVVNEAPKGGDLYLAALRDRMAAAIALNNSKQALEDYRTLQPYGEQPEYVKAQYAQALMMSGSPRGAYHTYSELAQRQQAQSGSISPAMREHLVAAQADLGYYTHAQQELERWNPQRYTNDFTHTRRIENPYYDKQYFWNVRLEAWNGNLDRAIELMDAWLAEKPNDPWGMMLRGDLAQWNGRNDEALVWFRQAKEQLPPDNQAGIDSKIGMTLIDSGNWRAAAEMARSMDRQDPRYRGFWEHYDNARAAQLSLSGQTSKTTSPADGTEWLQSATLYSPRSEGGHRAYVTQQSNYVPNHGDEMRTGRVGLGGEIHLHPLTLNVEAGHGTHLNDKPYARVGGNYRANERLSLQAAAAVNSANTPVKAVNQNVYANEYTVGANYAHSADTRAGGGASVMTFDDDNVRQNYYAWLSHSFWQHNRWRLAGSAWADHTRNRDIPEAHYYNPRHSSTVSGSLNLSYGMPLAYRVHLTQQLTGGLGRFWQSGEAAQNTWLLKYGHDWRVGNKLGLGYEFGRKQAIYDGKPEFQNFGNFNLNWKLQ</sequence>
<dbReference type="SUPFAM" id="SSF48452">
    <property type="entry name" value="TPR-like"/>
    <property type="match status" value="1"/>
</dbReference>
<gene>
    <name evidence="3" type="primary">pgaA</name>
    <name evidence="3" type="ORF">H3L94_02000</name>
</gene>
<dbReference type="InterPro" id="IPR023870">
    <property type="entry name" value="PGA_export_porin_PgaA"/>
</dbReference>
<dbReference type="EMBL" id="CP059567">
    <property type="protein sequence ID" value="QMT40853.1"/>
    <property type="molecule type" value="Genomic_DNA"/>
</dbReference>
<dbReference type="NCBIfam" id="TIGR03939">
    <property type="entry name" value="PGA_TPR_OMP"/>
    <property type="match status" value="1"/>
</dbReference>
<keyword evidence="1" id="KW-0732">Signal</keyword>
<dbReference type="GO" id="GO:1901515">
    <property type="term" value="F:poly-beta-1,6-N-acetyl-D-glucosamine transmembrane transporter activity"/>
    <property type="evidence" value="ECO:0007669"/>
    <property type="project" value="InterPro"/>
</dbReference>
<evidence type="ECO:0000313" key="4">
    <source>
        <dbReference type="Proteomes" id="UP000514752"/>
    </source>
</evidence>
<feature type="signal peptide" evidence="1">
    <location>
        <begin position="1"/>
        <end position="27"/>
    </location>
</feature>
<organism evidence="3 4">
    <name type="scientific">Neisseria shayeganii</name>
    <dbReference type="NCBI Taxonomy" id="607712"/>
    <lineage>
        <taxon>Bacteria</taxon>
        <taxon>Pseudomonadati</taxon>
        <taxon>Pseudomonadota</taxon>
        <taxon>Betaproteobacteria</taxon>
        <taxon>Neisseriales</taxon>
        <taxon>Neisseriaceae</taxon>
        <taxon>Neisseria</taxon>
    </lineage>
</organism>
<dbReference type="RefSeq" id="WP_182122450.1">
    <property type="nucleotide sequence ID" value="NZ_CP059567.1"/>
</dbReference>
<dbReference type="Gene3D" id="1.25.40.10">
    <property type="entry name" value="Tetratricopeptide repeat domain"/>
    <property type="match status" value="1"/>
</dbReference>
<feature type="domain" description="PgaA membrane beta barrel" evidence="2">
    <location>
        <begin position="517"/>
        <end position="803"/>
    </location>
</feature>
<reference evidence="3 4" key="1">
    <citation type="submission" date="2020-07" db="EMBL/GenBank/DDBJ databases">
        <title>Genomic diversity of species in the Neisseriaceae family.</title>
        <authorList>
            <person name="Vincent A.T."/>
            <person name="Bernet E."/>
            <person name="Veyrier F.J."/>
        </authorList>
    </citation>
    <scope>NUCLEOTIDE SEQUENCE [LARGE SCALE GENOMIC DNA]</scope>
    <source>
        <strain evidence="3 4">DSM 22244</strain>
    </source>
</reference>